<feature type="compositionally biased region" description="Basic and acidic residues" evidence="1">
    <location>
        <begin position="7"/>
        <end position="21"/>
    </location>
</feature>
<reference evidence="3" key="1">
    <citation type="journal article" date="2011" name="PLoS Genet.">
        <title>Genomic analysis of the necrotrophic fungal pathogens Sclerotinia sclerotiorum and Botrytis cinerea.</title>
        <authorList>
            <person name="Amselem J."/>
            <person name="Cuomo C.A."/>
            <person name="van Kan J.A."/>
            <person name="Viaud M."/>
            <person name="Benito E.P."/>
            <person name="Couloux A."/>
            <person name="Coutinho P.M."/>
            <person name="de Vries R.P."/>
            <person name="Dyer P.S."/>
            <person name="Fillinger S."/>
            <person name="Fournier E."/>
            <person name="Gout L."/>
            <person name="Hahn M."/>
            <person name="Kohn L."/>
            <person name="Lapalu N."/>
            <person name="Plummer K.M."/>
            <person name="Pradier J.M."/>
            <person name="Quevillon E."/>
            <person name="Sharon A."/>
            <person name="Simon A."/>
            <person name="ten Have A."/>
            <person name="Tudzynski B."/>
            <person name="Tudzynski P."/>
            <person name="Wincker P."/>
            <person name="Andrew M."/>
            <person name="Anthouard V."/>
            <person name="Beever R.E."/>
            <person name="Beffa R."/>
            <person name="Benoit I."/>
            <person name="Bouzid O."/>
            <person name="Brault B."/>
            <person name="Chen Z."/>
            <person name="Choquer M."/>
            <person name="Collemare J."/>
            <person name="Cotton P."/>
            <person name="Danchin E.G."/>
            <person name="Da Silva C."/>
            <person name="Gautier A."/>
            <person name="Giraud C."/>
            <person name="Giraud T."/>
            <person name="Gonzalez C."/>
            <person name="Grossetete S."/>
            <person name="Guldener U."/>
            <person name="Henrissat B."/>
            <person name="Howlett B.J."/>
            <person name="Kodira C."/>
            <person name="Kretschmer M."/>
            <person name="Lappartient A."/>
            <person name="Leroch M."/>
            <person name="Levis C."/>
            <person name="Mauceli E."/>
            <person name="Neuveglise C."/>
            <person name="Oeser B."/>
            <person name="Pearson M."/>
            <person name="Poulain J."/>
            <person name="Poussereau N."/>
            <person name="Quesneville H."/>
            <person name="Rascle C."/>
            <person name="Schumacher J."/>
            <person name="Segurens B."/>
            <person name="Sexton A."/>
            <person name="Silva E."/>
            <person name="Sirven C."/>
            <person name="Soanes D.M."/>
            <person name="Talbot N.J."/>
            <person name="Templeton M."/>
            <person name="Yandava C."/>
            <person name="Yarden O."/>
            <person name="Zeng Q."/>
            <person name="Rollins J.A."/>
            <person name="Lebrun M.H."/>
            <person name="Dickman M."/>
        </authorList>
    </citation>
    <scope>NUCLEOTIDE SEQUENCE [LARGE SCALE GENOMIC DNA]</scope>
    <source>
        <strain evidence="3">T4</strain>
    </source>
</reference>
<feature type="region of interest" description="Disordered" evidence="1">
    <location>
        <begin position="1"/>
        <end position="21"/>
    </location>
</feature>
<gene>
    <name evidence="2" type="ORF">BofuT4_uP021070.1</name>
</gene>
<feature type="region of interest" description="Disordered" evidence="1">
    <location>
        <begin position="35"/>
        <end position="71"/>
    </location>
</feature>
<organism evidence="2 3">
    <name type="scientific">Botryotinia fuckeliana (strain T4)</name>
    <name type="common">Noble rot fungus</name>
    <name type="synonym">Botrytis cinerea</name>
    <dbReference type="NCBI Taxonomy" id="999810"/>
    <lineage>
        <taxon>Eukaryota</taxon>
        <taxon>Fungi</taxon>
        <taxon>Dikarya</taxon>
        <taxon>Ascomycota</taxon>
        <taxon>Pezizomycotina</taxon>
        <taxon>Leotiomycetes</taxon>
        <taxon>Helotiales</taxon>
        <taxon>Sclerotiniaceae</taxon>
        <taxon>Botrytis</taxon>
    </lineage>
</organism>
<dbReference type="HOGENOM" id="CLU_2739733_0_0_1"/>
<protein>
    <submittedName>
        <fullName evidence="2">Uncharacterized protein</fullName>
    </submittedName>
</protein>
<evidence type="ECO:0000313" key="3">
    <source>
        <dbReference type="Proteomes" id="UP000008177"/>
    </source>
</evidence>
<evidence type="ECO:0000256" key="1">
    <source>
        <dbReference type="SAM" id="MobiDB-lite"/>
    </source>
</evidence>
<evidence type="ECO:0000313" key="2">
    <source>
        <dbReference type="EMBL" id="CCD51801.1"/>
    </source>
</evidence>
<name>G2YJB4_BOTF4</name>
<dbReference type="Proteomes" id="UP000008177">
    <property type="component" value="Unplaced contigs"/>
</dbReference>
<proteinExistence type="predicted"/>
<dbReference type="EMBL" id="FQ790337">
    <property type="protein sequence ID" value="CCD51801.1"/>
    <property type="molecule type" value="Genomic_DNA"/>
</dbReference>
<dbReference type="InParanoid" id="G2YJB4"/>
<dbReference type="AlphaFoldDB" id="G2YJB4"/>
<sequence length="71" mass="8082">MAYQDCWKAEPPRPQDDIDHEANLPQYGLSYVRKSTTAKKRAESPQLGSKNCHHSSGFMRLNFDPSIQTTT</sequence>
<accession>G2YJB4</accession>